<dbReference type="InterPro" id="IPR050667">
    <property type="entry name" value="PPR-containing_protein"/>
</dbReference>
<comment type="similarity">
    <text evidence="1">Belongs to the PPR family. P subfamily.</text>
</comment>
<accession>A0AAN8UIR1</accession>
<evidence type="ECO:0000313" key="4">
    <source>
        <dbReference type="EMBL" id="KAK6911337.1"/>
    </source>
</evidence>
<dbReference type="PANTHER" id="PTHR47939">
    <property type="entry name" value="MEMBRANE-ASSOCIATED SALT-INDUCIBLE PROTEIN-LIKE"/>
    <property type="match status" value="1"/>
</dbReference>
<dbReference type="Pfam" id="PF12854">
    <property type="entry name" value="PPR_1"/>
    <property type="match status" value="1"/>
</dbReference>
<dbReference type="PANTHER" id="PTHR47939:SF5">
    <property type="entry name" value="PENTACOTRIPEPTIDE-REPEAT REGION OF PRORP DOMAIN-CONTAINING PROTEIN"/>
    <property type="match status" value="1"/>
</dbReference>
<feature type="repeat" description="PPR" evidence="3">
    <location>
        <begin position="163"/>
        <end position="197"/>
    </location>
</feature>
<name>A0AAN8UIR1_9MAGN</name>
<dbReference type="InterPro" id="IPR002885">
    <property type="entry name" value="PPR_rpt"/>
</dbReference>
<dbReference type="InterPro" id="IPR011990">
    <property type="entry name" value="TPR-like_helical_dom_sf"/>
</dbReference>
<keyword evidence="2" id="KW-0677">Repeat</keyword>
<gene>
    <name evidence="4" type="ORF">RJ641_023430</name>
</gene>
<dbReference type="AlphaFoldDB" id="A0AAN8UIR1"/>
<keyword evidence="5" id="KW-1185">Reference proteome</keyword>
<dbReference type="Proteomes" id="UP001370490">
    <property type="component" value="Unassembled WGS sequence"/>
</dbReference>
<protein>
    <submittedName>
        <fullName evidence="4">Pentatricopeptide repeat</fullName>
    </submittedName>
</protein>
<evidence type="ECO:0000256" key="1">
    <source>
        <dbReference type="ARBA" id="ARBA00007626"/>
    </source>
</evidence>
<proteinExistence type="inferred from homology"/>
<comment type="caution">
    <text evidence="4">The sequence shown here is derived from an EMBL/GenBank/DDBJ whole genome shotgun (WGS) entry which is preliminary data.</text>
</comment>
<dbReference type="Gene3D" id="1.25.40.10">
    <property type="entry name" value="Tetratricopeptide repeat domain"/>
    <property type="match status" value="1"/>
</dbReference>
<organism evidence="4 5">
    <name type="scientific">Dillenia turbinata</name>
    <dbReference type="NCBI Taxonomy" id="194707"/>
    <lineage>
        <taxon>Eukaryota</taxon>
        <taxon>Viridiplantae</taxon>
        <taxon>Streptophyta</taxon>
        <taxon>Embryophyta</taxon>
        <taxon>Tracheophyta</taxon>
        <taxon>Spermatophyta</taxon>
        <taxon>Magnoliopsida</taxon>
        <taxon>eudicotyledons</taxon>
        <taxon>Gunneridae</taxon>
        <taxon>Pentapetalae</taxon>
        <taxon>Dilleniales</taxon>
        <taxon>Dilleniaceae</taxon>
        <taxon>Dillenia</taxon>
    </lineage>
</organism>
<evidence type="ECO:0000313" key="5">
    <source>
        <dbReference type="Proteomes" id="UP001370490"/>
    </source>
</evidence>
<sequence length="251" mass="27860">MKPLQHILTRSQNSHFLSLPAQHISSFISHFHSHTLSCSSCASNEQPTSPVSLTPEELGKINLLIPRLCSSNHLKEAINLVDTALLTNASLKSLSLSPLIHHLTSQPDMVHSMSLLHHLKHNPFAQTHINPISLMLISSYFNKHKPKHANKVFDFWSKWGSPNSVVFGAMVNGFCRLGLGLEALKVLRVMLNAGLVPGRDLRSRVYRILLREARIKEAKELNEGLGCVGGGDEGTKKVLALLDHVIENWTE</sequence>
<dbReference type="PROSITE" id="PS51375">
    <property type="entry name" value="PPR"/>
    <property type="match status" value="1"/>
</dbReference>
<evidence type="ECO:0000256" key="3">
    <source>
        <dbReference type="PROSITE-ProRule" id="PRU00708"/>
    </source>
</evidence>
<dbReference type="EMBL" id="JBAMMX010000028">
    <property type="protein sequence ID" value="KAK6911337.1"/>
    <property type="molecule type" value="Genomic_DNA"/>
</dbReference>
<dbReference type="NCBIfam" id="TIGR00756">
    <property type="entry name" value="PPR"/>
    <property type="match status" value="1"/>
</dbReference>
<reference evidence="4 5" key="1">
    <citation type="submission" date="2023-12" db="EMBL/GenBank/DDBJ databases">
        <title>A high-quality genome assembly for Dillenia turbinata (Dilleniales).</title>
        <authorList>
            <person name="Chanderbali A."/>
        </authorList>
    </citation>
    <scope>NUCLEOTIDE SEQUENCE [LARGE SCALE GENOMIC DNA]</scope>
    <source>
        <strain evidence="4">LSX21</strain>
        <tissue evidence="4">Leaf</tissue>
    </source>
</reference>
<evidence type="ECO:0000256" key="2">
    <source>
        <dbReference type="ARBA" id="ARBA00022737"/>
    </source>
</evidence>